<comment type="caution">
    <text evidence="1">The sequence shown here is derived from an EMBL/GenBank/DDBJ whole genome shotgun (WGS) entry which is preliminary data.</text>
</comment>
<sequence length="203" mass="23061">PVSEALTELCNQNPAPSASKSMPQQLAAFYHCYSSGNPSADHLLSLTRMNVYRAFVHNMLLIGITWEWMADDSVSPISVTGPRMPMADLPISLQPTGLQRTQTHHTWIDLFPLPAMRDNLIQAGNRWDDEELCTDIMGFWEGNSDGHASLIVWGDPSDPSNWELTKGFMKKWGWTVRGCHELLQSTNRWRATRGEHPLFLERR</sequence>
<reference evidence="1" key="1">
    <citation type="submission" date="2022-10" db="EMBL/GenBank/DDBJ databases">
        <title>Culturing micro-colonial fungi from biological soil crusts in the Mojave desert and describing Neophaeococcomyces mojavensis, and introducing the new genera and species Taxawa tesnikishii.</title>
        <authorList>
            <person name="Kurbessoian T."/>
            <person name="Stajich J.E."/>
        </authorList>
    </citation>
    <scope>NUCLEOTIDE SEQUENCE</scope>
    <source>
        <strain evidence="1">JES_112</strain>
    </source>
</reference>
<dbReference type="EMBL" id="JAPDRQ010000418">
    <property type="protein sequence ID" value="KAJ9649903.1"/>
    <property type="molecule type" value="Genomic_DNA"/>
</dbReference>
<proteinExistence type="predicted"/>
<evidence type="ECO:0000313" key="1">
    <source>
        <dbReference type="EMBL" id="KAJ9649903.1"/>
    </source>
</evidence>
<accession>A0ACC2ZQN7</accession>
<organism evidence="1 2">
    <name type="scientific">Neophaeococcomyces mojaviensis</name>
    <dbReference type="NCBI Taxonomy" id="3383035"/>
    <lineage>
        <taxon>Eukaryota</taxon>
        <taxon>Fungi</taxon>
        <taxon>Dikarya</taxon>
        <taxon>Ascomycota</taxon>
        <taxon>Pezizomycotina</taxon>
        <taxon>Eurotiomycetes</taxon>
        <taxon>Chaetothyriomycetidae</taxon>
        <taxon>Chaetothyriales</taxon>
        <taxon>Chaetothyriales incertae sedis</taxon>
        <taxon>Neophaeococcomyces</taxon>
    </lineage>
</organism>
<gene>
    <name evidence="1" type="ORF">H2198_010778</name>
</gene>
<feature type="non-terminal residue" evidence="1">
    <location>
        <position position="1"/>
    </location>
</feature>
<name>A0ACC2ZQN7_9EURO</name>
<evidence type="ECO:0000313" key="2">
    <source>
        <dbReference type="Proteomes" id="UP001172386"/>
    </source>
</evidence>
<keyword evidence="2" id="KW-1185">Reference proteome</keyword>
<dbReference type="Proteomes" id="UP001172386">
    <property type="component" value="Unassembled WGS sequence"/>
</dbReference>
<protein>
    <submittedName>
        <fullName evidence="1">Uncharacterized protein</fullName>
    </submittedName>
</protein>